<protein>
    <submittedName>
        <fullName evidence="1">Uncharacterized protein</fullName>
    </submittedName>
</protein>
<dbReference type="AlphaFoldDB" id="A0AA39PS79"/>
<gene>
    <name evidence="1" type="ORF">EDD18DRAFT_1420126</name>
</gene>
<reference evidence="1" key="1">
    <citation type="submission" date="2023-06" db="EMBL/GenBank/DDBJ databases">
        <authorList>
            <consortium name="Lawrence Berkeley National Laboratory"/>
            <person name="Ahrendt S."/>
            <person name="Sahu N."/>
            <person name="Indic B."/>
            <person name="Wong-Bajracharya J."/>
            <person name="Merenyi Z."/>
            <person name="Ke H.-M."/>
            <person name="Monk M."/>
            <person name="Kocsube S."/>
            <person name="Drula E."/>
            <person name="Lipzen A."/>
            <person name="Balint B."/>
            <person name="Henrissat B."/>
            <person name="Andreopoulos B."/>
            <person name="Martin F.M."/>
            <person name="Harder C.B."/>
            <person name="Rigling D."/>
            <person name="Ford K.L."/>
            <person name="Foster G.D."/>
            <person name="Pangilinan J."/>
            <person name="Papanicolaou A."/>
            <person name="Barry K."/>
            <person name="LaButti K."/>
            <person name="Viragh M."/>
            <person name="Koriabine M."/>
            <person name="Yan M."/>
            <person name="Riley R."/>
            <person name="Champramary S."/>
            <person name="Plett K.L."/>
            <person name="Tsai I.J."/>
            <person name="Slot J."/>
            <person name="Sipos G."/>
            <person name="Plett J."/>
            <person name="Nagy L.G."/>
            <person name="Grigoriev I.V."/>
        </authorList>
    </citation>
    <scope>NUCLEOTIDE SEQUENCE</scope>
    <source>
        <strain evidence="1">HWK02</strain>
    </source>
</reference>
<dbReference type="Proteomes" id="UP001175228">
    <property type="component" value="Unassembled WGS sequence"/>
</dbReference>
<proteinExistence type="predicted"/>
<comment type="caution">
    <text evidence="1">The sequence shown here is derived from an EMBL/GenBank/DDBJ whole genome shotgun (WGS) entry which is preliminary data.</text>
</comment>
<organism evidence="1 2">
    <name type="scientific">Armillaria luteobubalina</name>
    <dbReference type="NCBI Taxonomy" id="153913"/>
    <lineage>
        <taxon>Eukaryota</taxon>
        <taxon>Fungi</taxon>
        <taxon>Dikarya</taxon>
        <taxon>Basidiomycota</taxon>
        <taxon>Agaricomycotina</taxon>
        <taxon>Agaricomycetes</taxon>
        <taxon>Agaricomycetidae</taxon>
        <taxon>Agaricales</taxon>
        <taxon>Marasmiineae</taxon>
        <taxon>Physalacriaceae</taxon>
        <taxon>Armillaria</taxon>
    </lineage>
</organism>
<name>A0AA39PS79_9AGAR</name>
<dbReference type="EMBL" id="JAUEPU010000039">
    <property type="protein sequence ID" value="KAK0488288.1"/>
    <property type="molecule type" value="Genomic_DNA"/>
</dbReference>
<accession>A0AA39PS79</accession>
<sequence>MTLEATFKYFAGLAVTPSSSAEEACHPSTHIEELIFDPLYPQVNNESPAVLQSSQAAESLCALFARRRRLHPSRVHQHLFRTRMVAHLLASRHPETLPQTSHLHATPLEVGPKPDIVTRVCGDELVQWEGAFGSVDIWKGVAGVDRRGGGMGDEVFRVVEWGGLEVGRWACGEEAWAWDVCYGYFYEMGEVPLMYEWRLSLLFSTFACVRRMAQKSLRDEGGVMPAFSFHNHTQLLVHKNVSHTAVRMEKKCEVSMNHCVKTEVRDGEKCMRILLSAMSFYVAIKDDAEFDTSEKRCKNYEKPRGASKVLAR</sequence>
<evidence type="ECO:0000313" key="2">
    <source>
        <dbReference type="Proteomes" id="UP001175228"/>
    </source>
</evidence>
<evidence type="ECO:0000313" key="1">
    <source>
        <dbReference type="EMBL" id="KAK0488288.1"/>
    </source>
</evidence>
<keyword evidence="2" id="KW-1185">Reference proteome</keyword>